<protein>
    <recommendedName>
        <fullName evidence="3">Phosphohistidine phosphatase SixA</fullName>
    </recommendedName>
</protein>
<reference evidence="1 2" key="1">
    <citation type="journal article" date="2016" name="Nat. Commun.">
        <title>Thousands of microbial genomes shed light on interconnected biogeochemical processes in an aquifer system.</title>
        <authorList>
            <person name="Anantharaman K."/>
            <person name="Brown C.T."/>
            <person name="Hug L.A."/>
            <person name="Sharon I."/>
            <person name="Castelle C.J."/>
            <person name="Probst A.J."/>
            <person name="Thomas B.C."/>
            <person name="Singh A."/>
            <person name="Wilkins M.J."/>
            <person name="Karaoz U."/>
            <person name="Brodie E.L."/>
            <person name="Williams K.H."/>
            <person name="Hubbard S.S."/>
            <person name="Banfield J.F."/>
        </authorList>
    </citation>
    <scope>NUCLEOTIDE SEQUENCE [LARGE SCALE GENOMIC DNA]</scope>
</reference>
<dbReference type="Proteomes" id="UP000176846">
    <property type="component" value="Unassembled WGS sequence"/>
</dbReference>
<dbReference type="CDD" id="cd07040">
    <property type="entry name" value="HP"/>
    <property type="match status" value="1"/>
</dbReference>
<dbReference type="Gene3D" id="3.40.50.1240">
    <property type="entry name" value="Phosphoglycerate mutase-like"/>
    <property type="match status" value="1"/>
</dbReference>
<dbReference type="EMBL" id="MGEK01000034">
    <property type="protein sequence ID" value="OGL81032.1"/>
    <property type="molecule type" value="Genomic_DNA"/>
</dbReference>
<comment type="caution">
    <text evidence="1">The sequence shown here is derived from an EMBL/GenBank/DDBJ whole genome shotgun (WGS) entry which is preliminary data.</text>
</comment>
<gene>
    <name evidence="1" type="ORF">A2936_00315</name>
</gene>
<dbReference type="SUPFAM" id="SSF53254">
    <property type="entry name" value="Phosphoglycerate mutase-like"/>
    <property type="match status" value="1"/>
</dbReference>
<accession>A0A1F7URW3</accession>
<proteinExistence type="predicted"/>
<dbReference type="AlphaFoldDB" id="A0A1F7URW3"/>
<name>A0A1F7URW3_9BACT</name>
<evidence type="ECO:0008006" key="3">
    <source>
        <dbReference type="Google" id="ProtNLM"/>
    </source>
</evidence>
<evidence type="ECO:0000313" key="1">
    <source>
        <dbReference type="EMBL" id="OGL81032.1"/>
    </source>
</evidence>
<sequence length="151" mass="16762">MEKLIVVCHGEPDYQSVRLSTRGRRQAFALAKLVGGEIKAGYTTTIIRCQHSYPQETASIIMAQLHVQMGNLTKISRLFCPHPLYALDLLNEQMEQHAVIFVGHAEDALYLPPMYGLLQEASLNGFAVSYGEAIVIDCEAMKASIITPVRE</sequence>
<evidence type="ECO:0000313" key="2">
    <source>
        <dbReference type="Proteomes" id="UP000176846"/>
    </source>
</evidence>
<dbReference type="InterPro" id="IPR029033">
    <property type="entry name" value="His_PPase_superfam"/>
</dbReference>
<organism evidence="1 2">
    <name type="scientific">Candidatus Uhrbacteria bacterium RIFCSPLOWO2_01_FULL_47_25</name>
    <dbReference type="NCBI Taxonomy" id="1802402"/>
    <lineage>
        <taxon>Bacteria</taxon>
        <taxon>Candidatus Uhriibacteriota</taxon>
    </lineage>
</organism>